<proteinExistence type="predicted"/>
<dbReference type="AlphaFoldDB" id="A0A8X6Q3A3"/>
<organism evidence="1 2">
    <name type="scientific">Nephila pilipes</name>
    <name type="common">Giant wood spider</name>
    <name type="synonym">Nephila maculata</name>
    <dbReference type="NCBI Taxonomy" id="299642"/>
    <lineage>
        <taxon>Eukaryota</taxon>
        <taxon>Metazoa</taxon>
        <taxon>Ecdysozoa</taxon>
        <taxon>Arthropoda</taxon>
        <taxon>Chelicerata</taxon>
        <taxon>Arachnida</taxon>
        <taxon>Araneae</taxon>
        <taxon>Araneomorphae</taxon>
        <taxon>Entelegynae</taxon>
        <taxon>Araneoidea</taxon>
        <taxon>Nephilidae</taxon>
        <taxon>Nephila</taxon>
    </lineage>
</organism>
<accession>A0A8X6Q3A3</accession>
<name>A0A8X6Q3A3_NEPPI</name>
<gene>
    <name evidence="1" type="ORF">NPIL_347931</name>
</gene>
<dbReference type="Proteomes" id="UP000887013">
    <property type="component" value="Unassembled WGS sequence"/>
</dbReference>
<comment type="caution">
    <text evidence="1">The sequence shown here is derived from an EMBL/GenBank/DDBJ whole genome shotgun (WGS) entry which is preliminary data.</text>
</comment>
<dbReference type="EMBL" id="BMAW01122686">
    <property type="protein sequence ID" value="GFT99909.1"/>
    <property type="molecule type" value="Genomic_DNA"/>
</dbReference>
<keyword evidence="2" id="KW-1185">Reference proteome</keyword>
<protein>
    <submittedName>
        <fullName evidence="1">Uncharacterized protein</fullName>
    </submittedName>
</protein>
<evidence type="ECO:0000313" key="1">
    <source>
        <dbReference type="EMBL" id="GFT99909.1"/>
    </source>
</evidence>
<reference evidence="1" key="1">
    <citation type="submission" date="2020-08" db="EMBL/GenBank/DDBJ databases">
        <title>Multicomponent nature underlies the extraordinary mechanical properties of spider dragline silk.</title>
        <authorList>
            <person name="Kono N."/>
            <person name="Nakamura H."/>
            <person name="Mori M."/>
            <person name="Yoshida Y."/>
            <person name="Ohtoshi R."/>
            <person name="Malay A.D."/>
            <person name="Moran D.A.P."/>
            <person name="Tomita M."/>
            <person name="Numata K."/>
            <person name="Arakawa K."/>
        </authorList>
    </citation>
    <scope>NUCLEOTIDE SEQUENCE</scope>
</reference>
<sequence>MPPNPLEKVGTRPRMPLSRASGSLENFSAFPEKEEPVCGLAVVLSGPSLLEAVLFGASLLFWKSSNKEVGVESEECLPA</sequence>
<evidence type="ECO:0000313" key="2">
    <source>
        <dbReference type="Proteomes" id="UP000887013"/>
    </source>
</evidence>